<keyword evidence="7" id="KW-1133">Transmembrane helix</keyword>
<evidence type="ECO:0000256" key="5">
    <source>
        <dbReference type="ARBA" id="ARBA00022692"/>
    </source>
</evidence>
<comment type="similarity">
    <text evidence="3">Belongs to the cytochrome P450 family.</text>
</comment>
<dbReference type="OrthoDB" id="2789670at2759"/>
<evidence type="ECO:0000256" key="11">
    <source>
        <dbReference type="ARBA" id="ARBA00023136"/>
    </source>
</evidence>
<keyword evidence="8" id="KW-0560">Oxidoreductase</keyword>
<keyword evidence="10" id="KW-0503">Monooxygenase</keyword>
<keyword evidence="5" id="KW-0812">Transmembrane</keyword>
<dbReference type="PANTHER" id="PTHR46300">
    <property type="entry name" value="P450, PUTATIVE (EUROFUNG)-RELATED-RELATED"/>
    <property type="match status" value="1"/>
</dbReference>
<keyword evidence="13" id="KW-1185">Reference proteome</keyword>
<keyword evidence="11" id="KW-0472">Membrane</keyword>
<evidence type="ECO:0000313" key="13">
    <source>
        <dbReference type="Proteomes" id="UP000518752"/>
    </source>
</evidence>
<evidence type="ECO:0008006" key="14">
    <source>
        <dbReference type="Google" id="ProtNLM"/>
    </source>
</evidence>
<sequence>MNHMSSFLNASSSQKMALLEANDILAYGFRRRVCAGRHMADNTIWLAIASILATFALGKAKDENGNEIDISGEFTEGFFRHPKPFQCSIVPRTPQAKDLISAATLTNE</sequence>
<protein>
    <recommendedName>
        <fullName evidence="14">Cytochrome P450</fullName>
    </recommendedName>
</protein>
<dbReference type="GO" id="GO:0004497">
    <property type="term" value="F:monooxygenase activity"/>
    <property type="evidence" value="ECO:0007669"/>
    <property type="project" value="UniProtKB-KW"/>
</dbReference>
<proteinExistence type="inferred from homology"/>
<comment type="cofactor">
    <cofactor evidence="1">
        <name>heme</name>
        <dbReference type="ChEBI" id="CHEBI:30413"/>
    </cofactor>
</comment>
<evidence type="ECO:0000256" key="3">
    <source>
        <dbReference type="ARBA" id="ARBA00010617"/>
    </source>
</evidence>
<dbReference type="Proteomes" id="UP000518752">
    <property type="component" value="Unassembled WGS sequence"/>
</dbReference>
<evidence type="ECO:0000256" key="4">
    <source>
        <dbReference type="ARBA" id="ARBA00022617"/>
    </source>
</evidence>
<organism evidence="12 13">
    <name type="scientific">Collybiopsis confluens</name>
    <dbReference type="NCBI Taxonomy" id="2823264"/>
    <lineage>
        <taxon>Eukaryota</taxon>
        <taxon>Fungi</taxon>
        <taxon>Dikarya</taxon>
        <taxon>Basidiomycota</taxon>
        <taxon>Agaricomycotina</taxon>
        <taxon>Agaricomycetes</taxon>
        <taxon>Agaricomycetidae</taxon>
        <taxon>Agaricales</taxon>
        <taxon>Marasmiineae</taxon>
        <taxon>Omphalotaceae</taxon>
        <taxon>Collybiopsis</taxon>
    </lineage>
</organism>
<dbReference type="GO" id="GO:0016705">
    <property type="term" value="F:oxidoreductase activity, acting on paired donors, with incorporation or reduction of molecular oxygen"/>
    <property type="evidence" value="ECO:0007669"/>
    <property type="project" value="InterPro"/>
</dbReference>
<evidence type="ECO:0000256" key="10">
    <source>
        <dbReference type="ARBA" id="ARBA00023033"/>
    </source>
</evidence>
<keyword evidence="4" id="KW-0349">Heme</keyword>
<keyword evidence="6" id="KW-0479">Metal-binding</keyword>
<evidence type="ECO:0000256" key="1">
    <source>
        <dbReference type="ARBA" id="ARBA00001971"/>
    </source>
</evidence>
<dbReference type="SUPFAM" id="SSF48264">
    <property type="entry name" value="Cytochrome P450"/>
    <property type="match status" value="1"/>
</dbReference>
<accession>A0A8H5H9R2</accession>
<keyword evidence="9" id="KW-0408">Iron</keyword>
<name>A0A8H5H9R2_9AGAR</name>
<dbReference type="EMBL" id="JAACJN010000070">
    <property type="protein sequence ID" value="KAF5379338.1"/>
    <property type="molecule type" value="Genomic_DNA"/>
</dbReference>
<comment type="subcellular location">
    <subcellularLocation>
        <location evidence="2">Membrane</location>
        <topology evidence="2">Single-pass membrane protein</topology>
    </subcellularLocation>
</comment>
<evidence type="ECO:0000256" key="8">
    <source>
        <dbReference type="ARBA" id="ARBA00023002"/>
    </source>
</evidence>
<dbReference type="PANTHER" id="PTHR46300:SF2">
    <property type="entry name" value="CYTOCHROME P450 MONOOXYGENASE ALNH-RELATED"/>
    <property type="match status" value="1"/>
</dbReference>
<evidence type="ECO:0000256" key="6">
    <source>
        <dbReference type="ARBA" id="ARBA00022723"/>
    </source>
</evidence>
<evidence type="ECO:0000313" key="12">
    <source>
        <dbReference type="EMBL" id="KAF5379338.1"/>
    </source>
</evidence>
<dbReference type="InterPro" id="IPR036396">
    <property type="entry name" value="Cyt_P450_sf"/>
</dbReference>
<evidence type="ECO:0000256" key="2">
    <source>
        <dbReference type="ARBA" id="ARBA00004167"/>
    </source>
</evidence>
<dbReference type="GO" id="GO:0016020">
    <property type="term" value="C:membrane"/>
    <property type="evidence" value="ECO:0007669"/>
    <property type="project" value="UniProtKB-SubCell"/>
</dbReference>
<dbReference type="AlphaFoldDB" id="A0A8H5H9R2"/>
<dbReference type="GO" id="GO:0005506">
    <property type="term" value="F:iron ion binding"/>
    <property type="evidence" value="ECO:0007669"/>
    <property type="project" value="InterPro"/>
</dbReference>
<dbReference type="InterPro" id="IPR050364">
    <property type="entry name" value="Cytochrome_P450_fung"/>
</dbReference>
<reference evidence="12 13" key="1">
    <citation type="journal article" date="2020" name="ISME J.">
        <title>Uncovering the hidden diversity of litter-decomposition mechanisms in mushroom-forming fungi.</title>
        <authorList>
            <person name="Floudas D."/>
            <person name="Bentzer J."/>
            <person name="Ahren D."/>
            <person name="Johansson T."/>
            <person name="Persson P."/>
            <person name="Tunlid A."/>
        </authorList>
    </citation>
    <scope>NUCLEOTIDE SEQUENCE [LARGE SCALE GENOMIC DNA]</scope>
    <source>
        <strain evidence="12 13">CBS 406.79</strain>
    </source>
</reference>
<dbReference type="GO" id="GO:0020037">
    <property type="term" value="F:heme binding"/>
    <property type="evidence" value="ECO:0007669"/>
    <property type="project" value="InterPro"/>
</dbReference>
<evidence type="ECO:0000256" key="7">
    <source>
        <dbReference type="ARBA" id="ARBA00022989"/>
    </source>
</evidence>
<dbReference type="Gene3D" id="1.10.630.10">
    <property type="entry name" value="Cytochrome P450"/>
    <property type="match status" value="1"/>
</dbReference>
<gene>
    <name evidence="12" type="ORF">D9757_007606</name>
</gene>
<evidence type="ECO:0000256" key="9">
    <source>
        <dbReference type="ARBA" id="ARBA00023004"/>
    </source>
</evidence>
<comment type="caution">
    <text evidence="12">The sequence shown here is derived from an EMBL/GenBank/DDBJ whole genome shotgun (WGS) entry which is preliminary data.</text>
</comment>